<name>A0A433X7C4_9HYPH</name>
<evidence type="ECO:0000313" key="1">
    <source>
        <dbReference type="EMBL" id="RUT29950.1"/>
    </source>
</evidence>
<evidence type="ECO:0008006" key="3">
    <source>
        <dbReference type="Google" id="ProtNLM"/>
    </source>
</evidence>
<comment type="caution">
    <text evidence="1">The sequence shown here is derived from an EMBL/GenBank/DDBJ whole genome shotgun (WGS) entry which is preliminary data.</text>
</comment>
<reference evidence="1 2" key="1">
    <citation type="journal article" date="2016" name="Int. J. Syst. Evol. Microbiol.">
        <title>Arsenicitalea aurantiaca gen. nov., sp. nov., a new member of the family Hyphomicrobiaceae, isolated from high-arsenic sediment.</title>
        <authorList>
            <person name="Mu Y."/>
            <person name="Zhou L."/>
            <person name="Zeng X.C."/>
            <person name="Liu L."/>
            <person name="Pan Y."/>
            <person name="Chen X."/>
            <person name="Wang J."/>
            <person name="Li S."/>
            <person name="Li W.J."/>
            <person name="Wang Y."/>
        </authorList>
    </citation>
    <scope>NUCLEOTIDE SEQUENCE [LARGE SCALE GENOMIC DNA]</scope>
    <source>
        <strain evidence="1 2">42-50</strain>
    </source>
</reference>
<organism evidence="1 2">
    <name type="scientific">Arsenicitalea aurantiaca</name>
    <dbReference type="NCBI Taxonomy" id="1783274"/>
    <lineage>
        <taxon>Bacteria</taxon>
        <taxon>Pseudomonadati</taxon>
        <taxon>Pseudomonadota</taxon>
        <taxon>Alphaproteobacteria</taxon>
        <taxon>Hyphomicrobiales</taxon>
        <taxon>Devosiaceae</taxon>
        <taxon>Arsenicitalea</taxon>
    </lineage>
</organism>
<accession>A0A433X7C4</accession>
<dbReference type="OrthoDB" id="9803878at2"/>
<gene>
    <name evidence="1" type="ORF">EMQ25_11445</name>
</gene>
<sequence length="188" mass="20705">MSTVDREPKHRRRGPNFKHTAETDRFICDSRKAAVTFAAIAETLGISTAAVVQRARHLDPGTESLRSGRYIRATPEQVSILGEMVDEGATLAAIGQRLGVGPDTIRAWLDASGFASYRRRKILTEVVGGQDKRRRFAHTAETDRVIVDSLAAGKTFVSMADALGTTRRVVRARVRFLQAECLFPPPTK</sequence>
<dbReference type="AlphaFoldDB" id="A0A433X7C4"/>
<proteinExistence type="predicted"/>
<evidence type="ECO:0000313" key="2">
    <source>
        <dbReference type="Proteomes" id="UP000281547"/>
    </source>
</evidence>
<dbReference type="Proteomes" id="UP000281547">
    <property type="component" value="Unassembled WGS sequence"/>
</dbReference>
<keyword evidence="2" id="KW-1185">Reference proteome</keyword>
<protein>
    <recommendedName>
        <fullName evidence="3">Helix-turn-helix domain-containing protein</fullName>
    </recommendedName>
</protein>
<dbReference type="RefSeq" id="WP_127188730.1">
    <property type="nucleotide sequence ID" value="NZ_RZNJ01000004.1"/>
</dbReference>
<dbReference type="EMBL" id="RZNJ01000004">
    <property type="protein sequence ID" value="RUT29950.1"/>
    <property type="molecule type" value="Genomic_DNA"/>
</dbReference>